<evidence type="ECO:0000313" key="2">
    <source>
        <dbReference type="Proteomes" id="UP000278062"/>
    </source>
</evidence>
<comment type="caution">
    <text evidence="1">The sequence shown here is derived from an EMBL/GenBank/DDBJ whole genome shotgun (WGS) entry which is preliminary data.</text>
</comment>
<proteinExistence type="predicted"/>
<dbReference type="Proteomes" id="UP000278062">
    <property type="component" value="Unassembled WGS sequence"/>
</dbReference>
<dbReference type="AlphaFoldDB" id="A0A0P9I1E0"/>
<dbReference type="EMBL" id="RBPL01000027">
    <property type="protein sequence ID" value="RMO01059.1"/>
    <property type="molecule type" value="Genomic_DNA"/>
</dbReference>
<accession>A0A0P9I1E0</accession>
<protein>
    <submittedName>
        <fullName evidence="1">Uncharacterized protein</fullName>
    </submittedName>
</protein>
<name>A0A0P9I1E0_9PSED</name>
<gene>
    <name evidence="1" type="ORF">ALQ49_101859</name>
</gene>
<sequence>MFLSIISPLAVWARLDLTERYRSQKRGGSHFHVQSPIRPTRGDAMSKHPKVAKPGRSVDTWAILFIVILAVGAAMFWASSR</sequence>
<reference evidence="1 2" key="1">
    <citation type="submission" date="2018-08" db="EMBL/GenBank/DDBJ databases">
        <title>Recombination of ecologically and evolutionarily significant loci maintains genetic cohesion in the Pseudomonas syringae species complex.</title>
        <authorList>
            <person name="Dillon M."/>
            <person name="Thakur S."/>
            <person name="Almeida R.N.D."/>
            <person name="Weir B.S."/>
            <person name="Guttman D.S."/>
        </authorList>
    </citation>
    <scope>NUCLEOTIDE SEQUENCE [LARGE SCALE GENOMIC DNA]</scope>
    <source>
        <strain evidence="1 2">1089_5</strain>
    </source>
</reference>
<organism evidence="1 2">
    <name type="scientific">Pseudomonas syringae pv. apii</name>
    <dbReference type="NCBI Taxonomy" id="81036"/>
    <lineage>
        <taxon>Bacteria</taxon>
        <taxon>Pseudomonadati</taxon>
        <taxon>Pseudomonadota</taxon>
        <taxon>Gammaproteobacteria</taxon>
        <taxon>Pseudomonadales</taxon>
        <taxon>Pseudomonadaceae</taxon>
        <taxon>Pseudomonas</taxon>
    </lineage>
</organism>
<evidence type="ECO:0000313" key="1">
    <source>
        <dbReference type="EMBL" id="RMO01059.1"/>
    </source>
</evidence>